<comment type="caution">
    <text evidence="2">The sequence shown here is derived from an EMBL/GenBank/DDBJ whole genome shotgun (WGS) entry which is preliminary data.</text>
</comment>
<evidence type="ECO:0000313" key="2">
    <source>
        <dbReference type="EMBL" id="KAJ0400372.1"/>
    </source>
</evidence>
<gene>
    <name evidence="2" type="ORF">P43SY_000312</name>
</gene>
<evidence type="ECO:0000313" key="3">
    <source>
        <dbReference type="Proteomes" id="UP001209570"/>
    </source>
</evidence>
<feature type="compositionally biased region" description="Basic and acidic residues" evidence="1">
    <location>
        <begin position="305"/>
        <end position="327"/>
    </location>
</feature>
<feature type="region of interest" description="Disordered" evidence="1">
    <location>
        <begin position="25"/>
        <end position="44"/>
    </location>
</feature>
<feature type="region of interest" description="Disordered" evidence="1">
    <location>
        <begin position="275"/>
        <end position="335"/>
    </location>
</feature>
<accession>A0AAD5M0Z1</accession>
<keyword evidence="3" id="KW-1185">Reference proteome</keyword>
<organism evidence="2 3">
    <name type="scientific">Pythium insidiosum</name>
    <name type="common">Pythiosis disease agent</name>
    <dbReference type="NCBI Taxonomy" id="114742"/>
    <lineage>
        <taxon>Eukaryota</taxon>
        <taxon>Sar</taxon>
        <taxon>Stramenopiles</taxon>
        <taxon>Oomycota</taxon>
        <taxon>Peronosporomycetes</taxon>
        <taxon>Pythiales</taxon>
        <taxon>Pythiaceae</taxon>
        <taxon>Pythium</taxon>
    </lineage>
</organism>
<reference evidence="2" key="1">
    <citation type="submission" date="2021-12" db="EMBL/GenBank/DDBJ databases">
        <title>Prjna785345.</title>
        <authorList>
            <person name="Rujirawat T."/>
            <person name="Krajaejun T."/>
        </authorList>
    </citation>
    <scope>NUCLEOTIDE SEQUENCE</scope>
    <source>
        <strain evidence="2">Pi057C3</strain>
    </source>
</reference>
<evidence type="ECO:0000256" key="1">
    <source>
        <dbReference type="SAM" id="MobiDB-lite"/>
    </source>
</evidence>
<protein>
    <recommendedName>
        <fullName evidence="4">BZIP domain-containing protein</fullName>
    </recommendedName>
</protein>
<dbReference type="EMBL" id="JAKCXM010000156">
    <property type="protein sequence ID" value="KAJ0400372.1"/>
    <property type="molecule type" value="Genomic_DNA"/>
</dbReference>
<sequence length="335" mass="37837">MEWLLHFARDATDDATPLGAFVATLPAPTKRRPKSSSERGKAFRARQRQYELELEKSLRALRDEITSLEMQQRARDSMRMVAFSGSALAKIVLQYHDLFRNGLPGHPECWLVGQKRPLVSADMQRQVHRQEEFISRVMHPDAVVGAAIGPDASIQQWRLYSAAHHRIEGKVLRTHVSGSPGDLTVVAHCTLRVRISRDTVCMLFPHILHDEALVHRLVGQEVEYHAVKHFHFTPDGRIDRETVDVNFVEGLVRAGLALNDVMQLMSTAAITSDSMIEPKREASRPSSRPSERTELVARADCQMPHTEHPKQPKELPPPKRVGSRLEDLLTVDDDS</sequence>
<evidence type="ECO:0008006" key="4">
    <source>
        <dbReference type="Google" id="ProtNLM"/>
    </source>
</evidence>
<dbReference type="AlphaFoldDB" id="A0AAD5M0Z1"/>
<name>A0AAD5M0Z1_PYTIN</name>
<dbReference type="Proteomes" id="UP001209570">
    <property type="component" value="Unassembled WGS sequence"/>
</dbReference>
<proteinExistence type="predicted"/>
<feature type="compositionally biased region" description="Basic and acidic residues" evidence="1">
    <location>
        <begin position="276"/>
        <end position="297"/>
    </location>
</feature>